<dbReference type="PANTHER" id="PTHR35134:SF2">
    <property type="entry name" value="NUCLEOTIDASE YQFW-RELATED"/>
    <property type="match status" value="1"/>
</dbReference>
<evidence type="ECO:0000256" key="4">
    <source>
        <dbReference type="PIRSR" id="PIRSR610708-1"/>
    </source>
</evidence>
<reference evidence="6" key="1">
    <citation type="submission" date="2022-10" db="EMBL/GenBank/DDBJ databases">
        <title>A novel bacterium of genus Hazenella, isolated from South China Sea.</title>
        <authorList>
            <person name="Huang H."/>
            <person name="Mo K."/>
            <person name="Hu Y."/>
        </authorList>
    </citation>
    <scope>NUCLEOTIDE SEQUENCE [LARGE SCALE GENOMIC DNA]</scope>
    <source>
        <strain evidence="6">IB182357</strain>
    </source>
</reference>
<evidence type="ECO:0000256" key="3">
    <source>
        <dbReference type="PIRNR" id="PIRNR021362"/>
    </source>
</evidence>
<evidence type="ECO:0000313" key="5">
    <source>
        <dbReference type="EMBL" id="MBD1371052.1"/>
    </source>
</evidence>
<dbReference type="PIRSF" id="PIRSF021362">
    <property type="entry name" value="UCP021362_HAD"/>
    <property type="match status" value="1"/>
</dbReference>
<dbReference type="InterPro" id="IPR010708">
    <property type="entry name" value="5'(3')-deoxyribonucleotidase"/>
</dbReference>
<dbReference type="GO" id="GO:0009264">
    <property type="term" value="P:deoxyribonucleotide catabolic process"/>
    <property type="evidence" value="ECO:0007669"/>
    <property type="project" value="InterPro"/>
</dbReference>
<accession>A0A926N881</accession>
<dbReference type="SUPFAM" id="SSF56784">
    <property type="entry name" value="HAD-like"/>
    <property type="match status" value="1"/>
</dbReference>
<dbReference type="Gene3D" id="3.40.50.1000">
    <property type="entry name" value="HAD superfamily/HAD-like"/>
    <property type="match status" value="1"/>
</dbReference>
<dbReference type="PANTHER" id="PTHR35134">
    <property type="entry name" value="NUCLEOTIDASE YQFW-RELATED"/>
    <property type="match status" value="1"/>
</dbReference>
<comment type="caution">
    <text evidence="5">The sequence shown here is derived from an EMBL/GenBank/DDBJ whole genome shotgun (WGS) entry which is preliminary data.</text>
</comment>
<protein>
    <recommendedName>
        <fullName evidence="3">Nucleotidase</fullName>
        <ecNumber evidence="3">3.1.3.-</ecNumber>
    </recommendedName>
</protein>
<keyword evidence="2 3" id="KW-0378">Hydrolase</keyword>
<dbReference type="Pfam" id="PF06941">
    <property type="entry name" value="NT5C"/>
    <property type="match status" value="1"/>
</dbReference>
<gene>
    <name evidence="5" type="ORF">IC620_01595</name>
</gene>
<dbReference type="EC" id="3.1.3.-" evidence="3"/>
<dbReference type="GO" id="GO:0008253">
    <property type="term" value="F:5'-nucleotidase activity"/>
    <property type="evidence" value="ECO:0007669"/>
    <property type="project" value="InterPro"/>
</dbReference>
<keyword evidence="6" id="KW-1185">Reference proteome</keyword>
<feature type="active site" description="Nucleophile" evidence="4">
    <location>
        <position position="8"/>
    </location>
</feature>
<comment type="similarity">
    <text evidence="1 3">Belongs to the 5'(3')-deoxyribonucleotidase family.</text>
</comment>
<dbReference type="AlphaFoldDB" id="A0A926N881"/>
<proteinExistence type="inferred from homology"/>
<sequence length="189" mass="22075">MNMRLGIDIDGTIKNTHEAARSIYNEKLNRNVQSEDITDFYLDQAYGLTPQEGKALWRSLESKIYTVGLPMPHASEVLNDLASQGHQITYITARPGLYKIEKITKHWLQQHGFPYTGENLIMNAQDKAEVAHKLQIDLFFEDAPDHLQNLIRKGIRTVIMDANYNRDFPHKAQRMDDWRQVYDLIDRYR</sequence>
<evidence type="ECO:0000256" key="1">
    <source>
        <dbReference type="ARBA" id="ARBA00009589"/>
    </source>
</evidence>
<dbReference type="InterPro" id="IPR023214">
    <property type="entry name" value="HAD_sf"/>
</dbReference>
<dbReference type="EMBL" id="JACXAH010000002">
    <property type="protein sequence ID" value="MBD1371052.1"/>
    <property type="molecule type" value="Genomic_DNA"/>
</dbReference>
<feature type="active site" description="Proton donor" evidence="4">
    <location>
        <position position="10"/>
    </location>
</feature>
<organism evidence="5 6">
    <name type="scientific">Polycladospora coralii</name>
    <dbReference type="NCBI Taxonomy" id="2771432"/>
    <lineage>
        <taxon>Bacteria</taxon>
        <taxon>Bacillati</taxon>
        <taxon>Bacillota</taxon>
        <taxon>Bacilli</taxon>
        <taxon>Bacillales</taxon>
        <taxon>Thermoactinomycetaceae</taxon>
        <taxon>Polycladospora</taxon>
    </lineage>
</organism>
<evidence type="ECO:0000313" key="6">
    <source>
        <dbReference type="Proteomes" id="UP000661691"/>
    </source>
</evidence>
<dbReference type="InterPro" id="IPR052419">
    <property type="entry name" value="5_3-deoxyribonucleotidase-like"/>
</dbReference>
<dbReference type="InterPro" id="IPR009206">
    <property type="entry name" value="Nucleotidase_putative"/>
</dbReference>
<dbReference type="InterPro" id="IPR036412">
    <property type="entry name" value="HAD-like_sf"/>
</dbReference>
<name>A0A926N881_9BACL</name>
<dbReference type="Proteomes" id="UP000661691">
    <property type="component" value="Unassembled WGS sequence"/>
</dbReference>
<evidence type="ECO:0000256" key="2">
    <source>
        <dbReference type="ARBA" id="ARBA00022801"/>
    </source>
</evidence>